<gene>
    <name evidence="1" type="ORF">SIRAN966</name>
</gene>
<dbReference type="EMBL" id="LK022848">
    <property type="protein sequence ID" value="CDR02887.1"/>
    <property type="molecule type" value="Genomic_DNA"/>
</dbReference>
<organism evidence="1">
    <name type="scientific">Streptomyces iranensis</name>
    <dbReference type="NCBI Taxonomy" id="576784"/>
    <lineage>
        <taxon>Bacteria</taxon>
        <taxon>Bacillati</taxon>
        <taxon>Actinomycetota</taxon>
        <taxon>Actinomycetes</taxon>
        <taxon>Kitasatosporales</taxon>
        <taxon>Streptomycetaceae</taxon>
        <taxon>Streptomyces</taxon>
        <taxon>Streptomyces violaceusniger group</taxon>
    </lineage>
</organism>
<evidence type="ECO:0000313" key="1">
    <source>
        <dbReference type="EMBL" id="CDR02887.1"/>
    </source>
</evidence>
<accession>A0A060ZLK8</accession>
<sequence>MTFRTRGLDRVHRRAD</sequence>
<name>A0A060ZLK8_9ACTN</name>
<dbReference type="HOGENOM" id="CLU_3433090_0_0_11"/>
<reference evidence="1" key="1">
    <citation type="submission" date="2014-05" db="EMBL/GenBank/DDBJ databases">
        <authorList>
            <person name="Horn Fabian"/>
        </authorList>
    </citation>
    <scope>NUCLEOTIDE SEQUENCE</scope>
</reference>
<proteinExistence type="predicted"/>
<dbReference type="AlphaFoldDB" id="A0A060ZLK8"/>
<protein>
    <submittedName>
        <fullName evidence="1">Uncharacterized protein</fullName>
    </submittedName>
</protein>